<evidence type="ECO:0000313" key="3">
    <source>
        <dbReference type="EMBL" id="KAK3669992.1"/>
    </source>
</evidence>
<dbReference type="Proteomes" id="UP001274830">
    <property type="component" value="Unassembled WGS sequence"/>
</dbReference>
<evidence type="ECO:0000256" key="2">
    <source>
        <dbReference type="SAM" id="SignalP"/>
    </source>
</evidence>
<sequence length="658" mass="66220">MAMRWQSAILLLPALLECTWAADTSSSYSNSTQTSNASPITTSSASGIWTVPATGNGSSYDWGCNSEWSNYTYLASSGGFGGHNVTSTYLATQFTASTTQLCDGHNRIIGTLTPTASSTFTTVDYAFLNYTGPPPSCTIAPPDCTSMWDQYNSAVSSFSSMASVYFSTRTDSSAPVPGGITVDLPQCSQTALPTTTGVTTSYTRNMCATTLGASTVCPYGQVVSNYTAAGAGGQATGACEYMSATQSSVPDSGPSVVSNGQTYYENKAYISYQTAYASNSCGRIGNTYAGGVVGLPSSSVYSISGYHGELYDYAYQVNFADFIHPIPASAYYAMAQCTDSGNIKSLGYPNMVNNKTLAQICRDPGYLIYDGLFAPELAVPPAFRDLDPAWSNCLLSLNGLWDPPKALQPVSTEAGPTTPGQGNTATSSATPAQSPETPATTTTGIPVTTTLPPIESQVVGSGWTSSQGNTAPAAPSSTANVGDVIASIIAMSGKSATETASAQGSGNGNSQPQANTGTGTFEGPAVIVSSSQVGSSAGSGGIATAAGQVFSVDPANTNGVIVAGQTLTPGDATVISGAQVSVATGVLVVNGSSVSIAPAASSTSKSSATTGGSSSGGSGGPQAAATVSTNGAGPALLPANVLLSGLVGFTAITAMILL</sequence>
<proteinExistence type="predicted"/>
<comment type="caution">
    <text evidence="3">The sequence shown here is derived from an EMBL/GenBank/DDBJ whole genome shotgun (WGS) entry which is preliminary data.</text>
</comment>
<dbReference type="EMBL" id="JAUTXT010000066">
    <property type="protein sequence ID" value="KAK3669992.1"/>
    <property type="molecule type" value="Genomic_DNA"/>
</dbReference>
<evidence type="ECO:0000256" key="1">
    <source>
        <dbReference type="SAM" id="MobiDB-lite"/>
    </source>
</evidence>
<keyword evidence="2" id="KW-0732">Signal</keyword>
<protein>
    <submittedName>
        <fullName evidence="3">Uncharacterized protein</fullName>
    </submittedName>
</protein>
<dbReference type="AlphaFoldDB" id="A0AAE0TMX0"/>
<feature type="region of interest" description="Disordered" evidence="1">
    <location>
        <begin position="406"/>
        <end position="478"/>
    </location>
</feature>
<reference evidence="3" key="1">
    <citation type="submission" date="2023-07" db="EMBL/GenBank/DDBJ databases">
        <title>Black Yeasts Isolated from many extreme environments.</title>
        <authorList>
            <person name="Coleine C."/>
            <person name="Stajich J.E."/>
            <person name="Selbmann L."/>
        </authorList>
    </citation>
    <scope>NUCLEOTIDE SEQUENCE</scope>
    <source>
        <strain evidence="3">CCFEE 5485</strain>
    </source>
</reference>
<feature type="compositionally biased region" description="Polar residues" evidence="1">
    <location>
        <begin position="497"/>
        <end position="519"/>
    </location>
</feature>
<feature type="compositionally biased region" description="Polar residues" evidence="1">
    <location>
        <begin position="458"/>
        <end position="478"/>
    </location>
</feature>
<feature type="chain" id="PRO_5042068323" evidence="2">
    <location>
        <begin position="22"/>
        <end position="658"/>
    </location>
</feature>
<feature type="compositionally biased region" description="Low complexity" evidence="1">
    <location>
        <begin position="599"/>
        <end position="612"/>
    </location>
</feature>
<feature type="compositionally biased region" description="Polar residues" evidence="1">
    <location>
        <begin position="409"/>
        <end position="423"/>
    </location>
</feature>
<accession>A0AAE0TMX0</accession>
<feature type="region of interest" description="Disordered" evidence="1">
    <location>
        <begin position="599"/>
        <end position="626"/>
    </location>
</feature>
<feature type="signal peptide" evidence="2">
    <location>
        <begin position="1"/>
        <end position="21"/>
    </location>
</feature>
<evidence type="ECO:0000313" key="4">
    <source>
        <dbReference type="Proteomes" id="UP001274830"/>
    </source>
</evidence>
<feature type="compositionally biased region" description="Low complexity" evidence="1">
    <location>
        <begin position="424"/>
        <end position="453"/>
    </location>
</feature>
<keyword evidence="4" id="KW-1185">Reference proteome</keyword>
<name>A0AAE0TMX0_9PEZI</name>
<organism evidence="3 4">
    <name type="scientific">Recurvomyces mirabilis</name>
    <dbReference type="NCBI Taxonomy" id="574656"/>
    <lineage>
        <taxon>Eukaryota</taxon>
        <taxon>Fungi</taxon>
        <taxon>Dikarya</taxon>
        <taxon>Ascomycota</taxon>
        <taxon>Pezizomycotina</taxon>
        <taxon>Dothideomycetes</taxon>
        <taxon>Dothideomycetidae</taxon>
        <taxon>Mycosphaerellales</taxon>
        <taxon>Teratosphaeriaceae</taxon>
        <taxon>Recurvomyces</taxon>
    </lineage>
</organism>
<feature type="region of interest" description="Disordered" evidence="1">
    <location>
        <begin position="497"/>
        <end position="523"/>
    </location>
</feature>
<gene>
    <name evidence="3" type="ORF">LTR78_010164</name>
</gene>